<protein>
    <submittedName>
        <fullName evidence="2">Uncharacterized protein</fullName>
    </submittedName>
</protein>
<dbReference type="EMBL" id="JASBNA010000002">
    <property type="protein sequence ID" value="KAK7694386.1"/>
    <property type="molecule type" value="Genomic_DNA"/>
</dbReference>
<evidence type="ECO:0000256" key="1">
    <source>
        <dbReference type="SAM" id="MobiDB-lite"/>
    </source>
</evidence>
<sequence length="99" mass="10696">MSQMATLTITTTTHYPSAKPIVSSPLASNSPTRIAPKRTGPAFPTSRPLRPFPSINANISSGPRGTTPTSKPTKIIEPPKNFHGQWVLNLTQAEFGRQD</sequence>
<feature type="compositionally biased region" description="Polar residues" evidence="1">
    <location>
        <begin position="55"/>
        <end position="72"/>
    </location>
</feature>
<gene>
    <name evidence="2" type="ORF">QCA50_001572</name>
</gene>
<dbReference type="AlphaFoldDB" id="A0AAW0GLR1"/>
<comment type="caution">
    <text evidence="2">The sequence shown here is derived from an EMBL/GenBank/DDBJ whole genome shotgun (WGS) entry which is preliminary data.</text>
</comment>
<evidence type="ECO:0000313" key="3">
    <source>
        <dbReference type="Proteomes" id="UP001385951"/>
    </source>
</evidence>
<evidence type="ECO:0000313" key="2">
    <source>
        <dbReference type="EMBL" id="KAK7694386.1"/>
    </source>
</evidence>
<keyword evidence="3" id="KW-1185">Reference proteome</keyword>
<accession>A0AAW0GLR1</accession>
<reference evidence="2 3" key="1">
    <citation type="submission" date="2022-09" db="EMBL/GenBank/DDBJ databases">
        <authorList>
            <person name="Palmer J.M."/>
        </authorList>
    </citation>
    <scope>NUCLEOTIDE SEQUENCE [LARGE SCALE GENOMIC DNA]</scope>
    <source>
        <strain evidence="2 3">DSM 7382</strain>
    </source>
</reference>
<proteinExistence type="predicted"/>
<name>A0AAW0GLR1_9APHY</name>
<feature type="region of interest" description="Disordered" evidence="1">
    <location>
        <begin position="1"/>
        <end position="81"/>
    </location>
</feature>
<organism evidence="2 3">
    <name type="scientific">Cerrena zonata</name>
    <dbReference type="NCBI Taxonomy" id="2478898"/>
    <lineage>
        <taxon>Eukaryota</taxon>
        <taxon>Fungi</taxon>
        <taxon>Dikarya</taxon>
        <taxon>Basidiomycota</taxon>
        <taxon>Agaricomycotina</taxon>
        <taxon>Agaricomycetes</taxon>
        <taxon>Polyporales</taxon>
        <taxon>Cerrenaceae</taxon>
        <taxon>Cerrena</taxon>
    </lineage>
</organism>
<feature type="compositionally biased region" description="Polar residues" evidence="1">
    <location>
        <begin position="1"/>
        <end position="15"/>
    </location>
</feature>
<dbReference type="Proteomes" id="UP001385951">
    <property type="component" value="Unassembled WGS sequence"/>
</dbReference>